<evidence type="ECO:0000313" key="3">
    <source>
        <dbReference type="Proteomes" id="UP000580891"/>
    </source>
</evidence>
<evidence type="ECO:0000313" key="2">
    <source>
        <dbReference type="EMBL" id="MBA2871545.1"/>
    </source>
</evidence>
<dbReference type="InterPro" id="IPR024760">
    <property type="entry name" value="HTH_dom_conjug_TS-like"/>
</dbReference>
<dbReference type="EMBL" id="JACDUU010000003">
    <property type="protein sequence ID" value="MBA2871545.1"/>
    <property type="molecule type" value="Genomic_DNA"/>
</dbReference>
<dbReference type="Proteomes" id="UP000580891">
    <property type="component" value="Unassembled WGS sequence"/>
</dbReference>
<keyword evidence="3" id="KW-1185">Reference proteome</keyword>
<comment type="caution">
    <text evidence="2">The sequence shown here is derived from an EMBL/GenBank/DDBJ whole genome shotgun (WGS) entry which is preliminary data.</text>
</comment>
<reference evidence="2 3" key="1">
    <citation type="submission" date="2020-07" db="EMBL/GenBank/DDBJ databases">
        <title>Genomic Encyclopedia of Type Strains, Phase IV (KMG-IV): sequencing the most valuable type-strain genomes for metagenomic binning, comparative biology and taxonomic classification.</title>
        <authorList>
            <person name="Goeker M."/>
        </authorList>
    </citation>
    <scope>NUCLEOTIDE SEQUENCE [LARGE SCALE GENOMIC DNA]</scope>
    <source>
        <strain evidence="2 3">DSM 25220</strain>
    </source>
</reference>
<proteinExistence type="predicted"/>
<protein>
    <recommendedName>
        <fullName evidence="1">Helix-turn-helix conjugative transposon-like domain-containing protein</fullName>
    </recommendedName>
</protein>
<sequence>MFVMLYELVKESKKNVKALETIINLFEPKLRKSLTLTNYSEREDLAQELKCKLIMYIQGYDVDSTPGFWELKDQIQNRKNAS</sequence>
<accession>A0A7V9Z068</accession>
<evidence type="ECO:0000259" key="1">
    <source>
        <dbReference type="Pfam" id="PF12645"/>
    </source>
</evidence>
<feature type="domain" description="Helix-turn-helix conjugative transposon-like" evidence="1">
    <location>
        <begin position="16"/>
        <end position="61"/>
    </location>
</feature>
<dbReference type="RefSeq" id="WP_181537354.1">
    <property type="nucleotide sequence ID" value="NZ_JACDUU010000003.1"/>
</dbReference>
<dbReference type="AlphaFoldDB" id="A0A7V9Z068"/>
<dbReference type="Pfam" id="PF12645">
    <property type="entry name" value="HTH_16"/>
    <property type="match status" value="1"/>
</dbReference>
<name>A0A7V9Z068_9BACL</name>
<organism evidence="2 3">
    <name type="scientific">[Anoxybacillus] calidus</name>
    <dbReference type="NCBI Taxonomy" id="575178"/>
    <lineage>
        <taxon>Bacteria</taxon>
        <taxon>Bacillati</taxon>
        <taxon>Bacillota</taxon>
        <taxon>Bacilli</taxon>
        <taxon>Bacillales</taxon>
        <taxon>Anoxybacillaceae</taxon>
        <taxon>Paranoxybacillus</taxon>
    </lineage>
</organism>
<gene>
    <name evidence="2" type="ORF">HNQ85_001815</name>
</gene>